<sequence>MHAPFFARLLRHGARLGALLFAAQALAAAEAPQTVRIATVAYANAGKVVFNGPAYVMDRDKWLEQELAKRNVKLEWVPAATASVGTFVNEEFANQRIDFAFYGDLPSIIANASGISTRIVAPGGVGNNVYLVVPPGSPAKTIADLKGKRIALHRGRPWELSFAKLVEANGLHFSDFRLFNLNPQAGAAALSAGRVDAFFTLSDAYLLEDKQVGTIIWSSKQAPADWKMRAELWASDAFVTRYPELTQLVVDAYLKAAYWTSQEANQAAYLGYLSQSGQPLSVLQREVEGESWAAHFSPLYDQALRQHYTDAIAYSRQARLIRKDVDVDALIDPRFVQQGLKNLDLQHVWKADSPQLTGNL</sequence>
<evidence type="ECO:0000256" key="1">
    <source>
        <dbReference type="SAM" id="SignalP"/>
    </source>
</evidence>
<evidence type="ECO:0000259" key="2">
    <source>
        <dbReference type="Pfam" id="PF09084"/>
    </source>
</evidence>
<accession>A0A553H4D8</accession>
<dbReference type="PANTHER" id="PTHR30024:SF21">
    <property type="entry name" value="ABC TRANSPORTER SUBSTRATE-BINDING PROTEIN"/>
    <property type="match status" value="1"/>
</dbReference>
<keyword evidence="1" id="KW-0732">Signal</keyword>
<organism evidence="3 4">
    <name type="scientific">Pseudomonas mangiferae</name>
    <dbReference type="NCBI Taxonomy" id="2593654"/>
    <lineage>
        <taxon>Bacteria</taxon>
        <taxon>Pseudomonadati</taxon>
        <taxon>Pseudomonadota</taxon>
        <taxon>Gammaproteobacteria</taxon>
        <taxon>Pseudomonadales</taxon>
        <taxon>Pseudomonadaceae</taxon>
        <taxon>Pseudomonas</taxon>
    </lineage>
</organism>
<proteinExistence type="predicted"/>
<reference evidence="3 4" key="1">
    <citation type="submission" date="2019-07" db="EMBL/GenBank/DDBJ databases">
        <title>Pseudomonas mangiferae sp. nov., isolated from bark of mango tree in Thailand.</title>
        <authorList>
            <person name="Srisuk N."/>
            <person name="Anurat P."/>
        </authorList>
    </citation>
    <scope>NUCLEOTIDE SEQUENCE [LARGE SCALE GENOMIC DNA]</scope>
    <source>
        <strain evidence="3 4">DMKU_BBB3-04</strain>
    </source>
</reference>
<gene>
    <name evidence="3" type="ORF">FM069_00825</name>
</gene>
<evidence type="ECO:0000313" key="3">
    <source>
        <dbReference type="EMBL" id="TRX76598.1"/>
    </source>
</evidence>
<dbReference type="AlphaFoldDB" id="A0A553H4D8"/>
<feature type="chain" id="PRO_5022164890" evidence="1">
    <location>
        <begin position="28"/>
        <end position="360"/>
    </location>
</feature>
<feature type="domain" description="SsuA/THI5-like" evidence="2">
    <location>
        <begin position="89"/>
        <end position="263"/>
    </location>
</feature>
<dbReference type="EMBL" id="VJOY01000001">
    <property type="protein sequence ID" value="TRX76598.1"/>
    <property type="molecule type" value="Genomic_DNA"/>
</dbReference>
<dbReference type="InterPro" id="IPR015168">
    <property type="entry name" value="SsuA/THI5"/>
</dbReference>
<dbReference type="Gene3D" id="3.40.190.10">
    <property type="entry name" value="Periplasmic binding protein-like II"/>
    <property type="match status" value="2"/>
</dbReference>
<evidence type="ECO:0000313" key="4">
    <source>
        <dbReference type="Proteomes" id="UP000315235"/>
    </source>
</evidence>
<dbReference type="RefSeq" id="WP_143486229.1">
    <property type="nucleotide sequence ID" value="NZ_VJOY01000001.1"/>
</dbReference>
<dbReference type="Pfam" id="PF09084">
    <property type="entry name" value="NMT1"/>
    <property type="match status" value="1"/>
</dbReference>
<dbReference type="OrthoDB" id="9780180at2"/>
<comment type="caution">
    <text evidence="3">The sequence shown here is derived from an EMBL/GenBank/DDBJ whole genome shotgun (WGS) entry which is preliminary data.</text>
</comment>
<keyword evidence="4" id="KW-1185">Reference proteome</keyword>
<dbReference type="SUPFAM" id="SSF53850">
    <property type="entry name" value="Periplasmic binding protein-like II"/>
    <property type="match status" value="1"/>
</dbReference>
<dbReference type="Proteomes" id="UP000315235">
    <property type="component" value="Unassembled WGS sequence"/>
</dbReference>
<name>A0A553H4D8_9PSED</name>
<dbReference type="CDD" id="cd13555">
    <property type="entry name" value="PBP2_sulfate_ester_like"/>
    <property type="match status" value="1"/>
</dbReference>
<dbReference type="PANTHER" id="PTHR30024">
    <property type="entry name" value="ALIPHATIC SULFONATES-BINDING PROTEIN-RELATED"/>
    <property type="match status" value="1"/>
</dbReference>
<protein>
    <submittedName>
        <fullName evidence="3">PhnD/SsuA/transferrin family substrate-binding protein</fullName>
    </submittedName>
</protein>
<feature type="signal peptide" evidence="1">
    <location>
        <begin position="1"/>
        <end position="27"/>
    </location>
</feature>